<evidence type="ECO:0000313" key="1">
    <source>
        <dbReference type="EMBL" id="PWS37142.1"/>
    </source>
</evidence>
<name>A0A317FFI1_9PROT</name>
<dbReference type="OrthoDB" id="9800843at2"/>
<dbReference type="RefSeq" id="WP_109870252.1">
    <property type="nucleotide sequence ID" value="NZ_QGNA01000002.1"/>
</dbReference>
<organism evidence="1 2">
    <name type="scientific">Falsiroseomonas bella</name>
    <dbReference type="NCBI Taxonomy" id="2184016"/>
    <lineage>
        <taxon>Bacteria</taxon>
        <taxon>Pseudomonadati</taxon>
        <taxon>Pseudomonadota</taxon>
        <taxon>Alphaproteobacteria</taxon>
        <taxon>Acetobacterales</taxon>
        <taxon>Roseomonadaceae</taxon>
        <taxon>Falsiroseomonas</taxon>
    </lineage>
</organism>
<dbReference type="EMBL" id="QGNA01000002">
    <property type="protein sequence ID" value="PWS37142.1"/>
    <property type="molecule type" value="Genomic_DNA"/>
</dbReference>
<dbReference type="AlphaFoldDB" id="A0A317FFI1"/>
<dbReference type="Proteomes" id="UP000245765">
    <property type="component" value="Unassembled WGS sequence"/>
</dbReference>
<dbReference type="SUPFAM" id="SSF56399">
    <property type="entry name" value="ADP-ribosylation"/>
    <property type="match status" value="1"/>
</dbReference>
<reference evidence="2" key="1">
    <citation type="submission" date="2018-05" db="EMBL/GenBank/DDBJ databases">
        <authorList>
            <person name="Du Z."/>
            <person name="Wang X."/>
        </authorList>
    </citation>
    <scope>NUCLEOTIDE SEQUENCE [LARGE SCALE GENOMIC DNA]</scope>
    <source>
        <strain evidence="2">CQN31</strain>
    </source>
</reference>
<proteinExistence type="predicted"/>
<keyword evidence="2" id="KW-1185">Reference proteome</keyword>
<comment type="caution">
    <text evidence="1">The sequence shown here is derived from an EMBL/GenBank/DDBJ whole genome shotgun (WGS) entry which is preliminary data.</text>
</comment>
<evidence type="ECO:0000313" key="2">
    <source>
        <dbReference type="Proteomes" id="UP000245765"/>
    </source>
</evidence>
<protein>
    <recommendedName>
        <fullName evidence="3">DUF3990 domain-containing protein</fullName>
    </recommendedName>
</protein>
<accession>A0A317FFI1</accession>
<gene>
    <name evidence="1" type="ORF">DFH01_09755</name>
</gene>
<sequence>MSRLSTSFVLGYHGCDEVVGKKALTGQIDLIQSDKSYDWLGPGAYFWEGDPRRAREWAEWKVARGDYSRPFVIGAVIDLGNCLDLLVRENIELLRDAYEGLVQVNASSGLTMPRNKDVGGDANGDKLLRFLDCAVIKHLHSALEEARADPDPGIERVEPFDTVRGVFTEGEEVYPGSGFRVRTHTQIAVRTGACIKGLFRPR</sequence>
<evidence type="ECO:0008006" key="3">
    <source>
        <dbReference type="Google" id="ProtNLM"/>
    </source>
</evidence>